<sequence>MSGLKPLKKMKNRYYSILTLSAFILLLLLATGCNSNAATPSRTSAPAPSPATGAATEQPVTPSSSPAASQPPAAESSPAPFQAVDELTRKIAGMTLEEKIGQMLLVGIDGTTLEPEAKRMITEDKAGGIILYADNIKDLKGMVNLINALKKSNSANPAPLFMSVDQEGGKVSRMPKEYASIPSNGKVGRSNDTDAAGTMGKLLAREVLAAGFNMNFAPVLDINSNPDNPVIGDRSFGSSASIVSKLGVAEMNGIASEGVVPVVKHFPGHGDTAVDSHLDLPVVDKTAPQLAKLEWIPFQAAIKEQADAVMVAHILFPKIDPDSPASLSRMIIGDQLRGDMGYQGVVITDDLTMGAIMKHFDLGTAAIKTVNAGSDILLIAHGYENAQLARKALLQGVRGGMLDESRINESVYRILALKQKYRLTDKPVPVPDLTELNNEIKIWRSNLSK</sequence>
<feature type="domain" description="Glycoside hydrolase family 3 N-terminal" evidence="8">
    <location>
        <begin position="95"/>
        <end position="416"/>
    </location>
</feature>
<evidence type="ECO:0000256" key="5">
    <source>
        <dbReference type="ARBA" id="ARBA00023295"/>
    </source>
</evidence>
<dbReference type="EMBL" id="FNGM01000001">
    <property type="protein sequence ID" value="SDL13175.1"/>
    <property type="molecule type" value="Genomic_DNA"/>
</dbReference>
<dbReference type="EC" id="3.2.1.52" evidence="3"/>
<dbReference type="GO" id="GO:0004563">
    <property type="term" value="F:beta-N-acetylhexosaminidase activity"/>
    <property type="evidence" value="ECO:0007669"/>
    <property type="project" value="UniProtKB-EC"/>
</dbReference>
<dbReference type="Pfam" id="PF00933">
    <property type="entry name" value="Glyco_hydro_3"/>
    <property type="match status" value="1"/>
</dbReference>
<feature type="chain" id="PRO_5010292432" description="beta-N-acetylhexosaminidase" evidence="7">
    <location>
        <begin position="38"/>
        <end position="449"/>
    </location>
</feature>
<dbReference type="SUPFAM" id="SSF51445">
    <property type="entry name" value="(Trans)glycosidases"/>
    <property type="match status" value="1"/>
</dbReference>
<dbReference type="Proteomes" id="UP000182783">
    <property type="component" value="Unassembled WGS sequence"/>
</dbReference>
<evidence type="ECO:0000256" key="7">
    <source>
        <dbReference type="SAM" id="SignalP"/>
    </source>
</evidence>
<comment type="catalytic activity">
    <reaction evidence="1">
        <text>Hydrolysis of terminal non-reducing N-acetyl-D-hexosamine residues in N-acetyl-beta-D-hexosaminides.</text>
        <dbReference type="EC" id="3.2.1.52"/>
    </reaction>
</comment>
<gene>
    <name evidence="9" type="ORF">SAMN05216191_101891</name>
</gene>
<keyword evidence="5" id="KW-0326">Glycosidase</keyword>
<feature type="region of interest" description="Disordered" evidence="6">
    <location>
        <begin position="37"/>
        <end position="80"/>
    </location>
</feature>
<feature type="signal peptide" evidence="7">
    <location>
        <begin position="1"/>
        <end position="37"/>
    </location>
</feature>
<dbReference type="InterPro" id="IPR036962">
    <property type="entry name" value="Glyco_hydro_3_N_sf"/>
</dbReference>
<name>A0A1G9HJW6_9BACL</name>
<comment type="similarity">
    <text evidence="2">Belongs to the glycosyl hydrolase 3 family.</text>
</comment>
<evidence type="ECO:0000256" key="6">
    <source>
        <dbReference type="SAM" id="MobiDB-lite"/>
    </source>
</evidence>
<evidence type="ECO:0000256" key="2">
    <source>
        <dbReference type="ARBA" id="ARBA00005336"/>
    </source>
</evidence>
<dbReference type="InterPro" id="IPR017853">
    <property type="entry name" value="GH"/>
</dbReference>
<dbReference type="GO" id="GO:0005975">
    <property type="term" value="P:carbohydrate metabolic process"/>
    <property type="evidence" value="ECO:0007669"/>
    <property type="project" value="InterPro"/>
</dbReference>
<dbReference type="PANTHER" id="PTHR30480:SF13">
    <property type="entry name" value="BETA-HEXOSAMINIDASE"/>
    <property type="match status" value="1"/>
</dbReference>
<evidence type="ECO:0000313" key="10">
    <source>
        <dbReference type="Proteomes" id="UP000182783"/>
    </source>
</evidence>
<dbReference type="InterPro" id="IPR001764">
    <property type="entry name" value="Glyco_hydro_3_N"/>
</dbReference>
<keyword evidence="4" id="KW-0378">Hydrolase</keyword>
<dbReference type="InterPro" id="IPR050226">
    <property type="entry name" value="NagZ_Beta-hexosaminidase"/>
</dbReference>
<dbReference type="AlphaFoldDB" id="A0A1G9HJW6"/>
<evidence type="ECO:0000256" key="1">
    <source>
        <dbReference type="ARBA" id="ARBA00001231"/>
    </source>
</evidence>
<dbReference type="PANTHER" id="PTHR30480">
    <property type="entry name" value="BETA-HEXOSAMINIDASE-RELATED"/>
    <property type="match status" value="1"/>
</dbReference>
<evidence type="ECO:0000256" key="3">
    <source>
        <dbReference type="ARBA" id="ARBA00012663"/>
    </source>
</evidence>
<dbReference type="Gene3D" id="3.20.20.300">
    <property type="entry name" value="Glycoside hydrolase, family 3, N-terminal domain"/>
    <property type="match status" value="1"/>
</dbReference>
<dbReference type="PROSITE" id="PS51257">
    <property type="entry name" value="PROKAR_LIPOPROTEIN"/>
    <property type="match status" value="1"/>
</dbReference>
<dbReference type="GO" id="GO:0009254">
    <property type="term" value="P:peptidoglycan turnover"/>
    <property type="evidence" value="ECO:0007669"/>
    <property type="project" value="TreeGrafter"/>
</dbReference>
<reference evidence="9 10" key="1">
    <citation type="submission" date="2016-10" db="EMBL/GenBank/DDBJ databases">
        <authorList>
            <person name="de Groot N.N."/>
        </authorList>
    </citation>
    <scope>NUCLEOTIDE SEQUENCE [LARGE SCALE GENOMIC DNA]</scope>
    <source>
        <strain evidence="9 10">CGMCC 1.10239</strain>
    </source>
</reference>
<evidence type="ECO:0000256" key="4">
    <source>
        <dbReference type="ARBA" id="ARBA00022801"/>
    </source>
</evidence>
<evidence type="ECO:0000313" key="9">
    <source>
        <dbReference type="EMBL" id="SDL13175.1"/>
    </source>
</evidence>
<proteinExistence type="inferred from homology"/>
<keyword evidence="7" id="KW-0732">Signal</keyword>
<dbReference type="NCBIfam" id="NF003740">
    <property type="entry name" value="PRK05337.1"/>
    <property type="match status" value="1"/>
</dbReference>
<accession>A0A1G9HJW6</accession>
<organism evidence="9 10">
    <name type="scientific">Paenibacillus jilunlii</name>
    <dbReference type="NCBI Taxonomy" id="682956"/>
    <lineage>
        <taxon>Bacteria</taxon>
        <taxon>Bacillati</taxon>
        <taxon>Bacillota</taxon>
        <taxon>Bacilli</taxon>
        <taxon>Bacillales</taxon>
        <taxon>Paenibacillaceae</taxon>
        <taxon>Paenibacillus</taxon>
    </lineage>
</organism>
<evidence type="ECO:0000259" key="8">
    <source>
        <dbReference type="Pfam" id="PF00933"/>
    </source>
</evidence>
<protein>
    <recommendedName>
        <fullName evidence="3">beta-N-acetylhexosaminidase</fullName>
        <ecNumber evidence="3">3.2.1.52</ecNumber>
    </recommendedName>
</protein>
<dbReference type="RefSeq" id="WP_082722831.1">
    <property type="nucleotide sequence ID" value="NZ_CP048429.1"/>
</dbReference>
<dbReference type="OrthoDB" id="9805821at2"/>